<dbReference type="eggNOG" id="arCOG00054">
    <property type="taxonomic scope" value="Archaea"/>
</dbReference>
<name>A1RSH5_PYRIL</name>
<dbReference type="KEGG" id="pis:Pisl_0729"/>
<sequence length="278" mass="32009">MGPVIVPVISRWQIEDLYNKRDVVSFDLERSKSPVRYVGNAARFSYNGIEYEISLDELPDVDEESCEVYALIEDKWRELSIAGARFYKLCVFNRGWAPTLMIDGITMHSVLENPLTITAYKIEKARGRVFECCTGLGYTTIEALKKGARHIITVELDTNVLTLAMFNPYSRELWSPQVDIAVGDCISFAETLRDGAFDYIIHDPPRLSYATQRLYSESLYRDFYRLLRRGGGLFHYVSQSGMKYRGLNPYRGVVERLKRTGFVIEKVKEGYGIYARKR</sequence>
<dbReference type="PANTHER" id="PTHR43648:SF1">
    <property type="entry name" value="ELECTRON TRANSFER FLAVOPROTEIN BETA SUBUNIT LYSINE METHYLTRANSFERASE"/>
    <property type="match status" value="1"/>
</dbReference>
<evidence type="ECO:0000313" key="3">
    <source>
        <dbReference type="EMBL" id="ABL87907.1"/>
    </source>
</evidence>
<organism evidence="3 4">
    <name type="scientific">Pyrobaculum islandicum (strain DSM 4184 / JCM 9189 / GEO3)</name>
    <dbReference type="NCBI Taxonomy" id="384616"/>
    <lineage>
        <taxon>Archaea</taxon>
        <taxon>Thermoproteota</taxon>
        <taxon>Thermoprotei</taxon>
        <taxon>Thermoproteales</taxon>
        <taxon>Thermoproteaceae</taxon>
        <taxon>Pyrobaculum</taxon>
    </lineage>
</organism>
<dbReference type="AlphaFoldDB" id="A1RSH5"/>
<dbReference type="GO" id="GO:0008276">
    <property type="term" value="F:protein methyltransferase activity"/>
    <property type="evidence" value="ECO:0007669"/>
    <property type="project" value="TreeGrafter"/>
</dbReference>
<dbReference type="Proteomes" id="UP000002595">
    <property type="component" value="Chromosome"/>
</dbReference>
<keyword evidence="1" id="KW-0489">Methyltransferase</keyword>
<evidence type="ECO:0000256" key="2">
    <source>
        <dbReference type="ARBA" id="ARBA00022679"/>
    </source>
</evidence>
<proteinExistence type="predicted"/>
<keyword evidence="4" id="KW-1185">Reference proteome</keyword>
<dbReference type="PANTHER" id="PTHR43648">
    <property type="entry name" value="ELECTRON TRANSFER FLAVOPROTEIN BETA SUBUNIT LYSINE METHYLTRANSFERASE"/>
    <property type="match status" value="1"/>
</dbReference>
<gene>
    <name evidence="3" type="ordered locus">Pisl_0729</name>
</gene>
<dbReference type="Pfam" id="PF01564">
    <property type="entry name" value="Spermine_synth"/>
    <property type="match status" value="1"/>
</dbReference>
<evidence type="ECO:0000256" key="1">
    <source>
        <dbReference type="ARBA" id="ARBA00022603"/>
    </source>
</evidence>
<protein>
    <recommendedName>
        <fullName evidence="5">Methyltransferase-like protein</fullName>
    </recommendedName>
</protein>
<dbReference type="InterPro" id="IPR029063">
    <property type="entry name" value="SAM-dependent_MTases_sf"/>
</dbReference>
<keyword evidence="2" id="KW-0808">Transferase</keyword>
<evidence type="ECO:0008006" key="5">
    <source>
        <dbReference type="Google" id="ProtNLM"/>
    </source>
</evidence>
<dbReference type="InterPro" id="IPR050078">
    <property type="entry name" value="Ribosomal_L11_MeTrfase_PrmA"/>
</dbReference>
<dbReference type="SUPFAM" id="SSF53335">
    <property type="entry name" value="S-adenosyl-L-methionine-dependent methyltransferases"/>
    <property type="match status" value="1"/>
</dbReference>
<dbReference type="GO" id="GO:0032259">
    <property type="term" value="P:methylation"/>
    <property type="evidence" value="ECO:0007669"/>
    <property type="project" value="UniProtKB-KW"/>
</dbReference>
<accession>A1RSH5</accession>
<reference evidence="3" key="1">
    <citation type="submission" date="2006-12" db="EMBL/GenBank/DDBJ databases">
        <title>Complete sequence of Pyrobaculum islandicum DSM 4184.</title>
        <authorList>
            <person name="Copeland A."/>
            <person name="Lucas S."/>
            <person name="Lapidus A."/>
            <person name="Barry K."/>
            <person name="Detter J.C."/>
            <person name="Glavina del Rio T."/>
            <person name="Dalin E."/>
            <person name="Tice H."/>
            <person name="Pitluck S."/>
            <person name="Meincke L."/>
            <person name="Brettin T."/>
            <person name="Bruce D."/>
            <person name="Han C."/>
            <person name="Tapia R."/>
            <person name="Gilna P."/>
            <person name="Schmutz J."/>
            <person name="Larimer F."/>
            <person name="Land M."/>
            <person name="Hauser L."/>
            <person name="Kyrpides N."/>
            <person name="Mikhailova N."/>
            <person name="Cozen A.E."/>
            <person name="Fitz-Gibbon S.T."/>
            <person name="House C.H."/>
            <person name="Saltikov C."/>
            <person name="Lowe T."/>
            <person name="Richardson P."/>
        </authorList>
    </citation>
    <scope>NUCLEOTIDE SEQUENCE [LARGE SCALE GENOMIC DNA]</scope>
    <source>
        <strain evidence="3">DSM 4184</strain>
    </source>
</reference>
<dbReference type="HOGENOM" id="CLU_057700_0_0_2"/>
<evidence type="ECO:0000313" key="4">
    <source>
        <dbReference type="Proteomes" id="UP000002595"/>
    </source>
</evidence>
<dbReference type="Gene3D" id="3.40.50.150">
    <property type="entry name" value="Vaccinia Virus protein VP39"/>
    <property type="match status" value="1"/>
</dbReference>
<dbReference type="OrthoDB" id="1018at2157"/>
<dbReference type="RefSeq" id="WP_011762483.1">
    <property type="nucleotide sequence ID" value="NC_008701.1"/>
</dbReference>
<dbReference type="CDD" id="cd02440">
    <property type="entry name" value="AdoMet_MTases"/>
    <property type="match status" value="1"/>
</dbReference>
<dbReference type="GeneID" id="4618183"/>
<dbReference type="STRING" id="384616.Pisl_0729"/>
<dbReference type="EMBL" id="CP000504">
    <property type="protein sequence ID" value="ABL87907.1"/>
    <property type="molecule type" value="Genomic_DNA"/>
</dbReference>